<gene>
    <name evidence="12" type="ORF">V1264_016118</name>
</gene>
<dbReference type="FunFam" id="2.40.128.20:FF:000003">
    <property type="entry name" value="Apolipoprotein D"/>
    <property type="match status" value="1"/>
</dbReference>
<dbReference type="PANTHER" id="PTHR10612:SF34">
    <property type="entry name" value="APOLIPOPROTEIN D"/>
    <property type="match status" value="1"/>
</dbReference>
<evidence type="ECO:0000256" key="1">
    <source>
        <dbReference type="ARBA" id="ARBA00004613"/>
    </source>
</evidence>
<accession>A0AAN9BRH0</accession>
<evidence type="ECO:0000256" key="5">
    <source>
        <dbReference type="ARBA" id="ARBA00022525"/>
    </source>
</evidence>
<dbReference type="InterPro" id="IPR012674">
    <property type="entry name" value="Calycin"/>
</dbReference>
<dbReference type="GO" id="GO:0006629">
    <property type="term" value="P:lipid metabolic process"/>
    <property type="evidence" value="ECO:0007669"/>
    <property type="project" value="TreeGrafter"/>
</dbReference>
<dbReference type="PANTHER" id="PTHR10612">
    <property type="entry name" value="APOLIPOPROTEIN D"/>
    <property type="match status" value="1"/>
</dbReference>
<dbReference type="GO" id="GO:0031409">
    <property type="term" value="F:pigment binding"/>
    <property type="evidence" value="ECO:0007669"/>
    <property type="project" value="InterPro"/>
</dbReference>
<comment type="subcellular location">
    <subcellularLocation>
        <location evidence="1">Secreted</location>
    </subcellularLocation>
</comment>
<dbReference type="PIRSF" id="PIRSF036893">
    <property type="entry name" value="Lipocalin_ApoD"/>
    <property type="match status" value="1"/>
</dbReference>
<keyword evidence="5" id="KW-0964">Secreted</keyword>
<dbReference type="GO" id="GO:0005737">
    <property type="term" value="C:cytoplasm"/>
    <property type="evidence" value="ECO:0007669"/>
    <property type="project" value="TreeGrafter"/>
</dbReference>
<keyword evidence="8" id="KW-1015">Disulfide bond</keyword>
<dbReference type="PROSITE" id="PS51257">
    <property type="entry name" value="PROKAR_LIPOPROTEIN"/>
    <property type="match status" value="1"/>
</dbReference>
<feature type="signal peptide" evidence="10">
    <location>
        <begin position="1"/>
        <end position="23"/>
    </location>
</feature>
<dbReference type="GO" id="GO:0005576">
    <property type="term" value="C:extracellular region"/>
    <property type="evidence" value="ECO:0007669"/>
    <property type="project" value="UniProtKB-SubCell"/>
</dbReference>
<proteinExistence type="inferred from homology"/>
<evidence type="ECO:0000256" key="3">
    <source>
        <dbReference type="ARBA" id="ARBA00019890"/>
    </source>
</evidence>
<evidence type="ECO:0000313" key="12">
    <source>
        <dbReference type="EMBL" id="KAK7108370.1"/>
    </source>
</evidence>
<evidence type="ECO:0000256" key="8">
    <source>
        <dbReference type="ARBA" id="ARBA00023157"/>
    </source>
</evidence>
<dbReference type="CDD" id="cd19437">
    <property type="entry name" value="lipocalin_apoD-like"/>
    <property type="match status" value="1"/>
</dbReference>
<sequence>MTMMKTTCAMLVVFVVMIQRAQGISLPGGWGACPEPPVVEDFDINSYVGTWYEYERFPVPYEALIKCGQATYNIIDDTTVSVNNTGIREIKIAGRTLSRYRQSASGTATIPDPSVPAKLVVSFGGQILSYFAKGNYWVLATDYTSYALVYSCTSLPFGVAHFDAAWILTRERGVAPEDLGALKDLLRDGGVNPDNFFVVDQTDCTVNSDPFHYLRDQGGNM</sequence>
<feature type="domain" description="Lipocalin/cytosolic fatty-acid binding" evidence="11">
    <location>
        <begin position="43"/>
        <end position="196"/>
    </location>
</feature>
<organism evidence="12 13">
    <name type="scientific">Littorina saxatilis</name>
    <dbReference type="NCBI Taxonomy" id="31220"/>
    <lineage>
        <taxon>Eukaryota</taxon>
        <taxon>Metazoa</taxon>
        <taxon>Spiralia</taxon>
        <taxon>Lophotrochozoa</taxon>
        <taxon>Mollusca</taxon>
        <taxon>Gastropoda</taxon>
        <taxon>Caenogastropoda</taxon>
        <taxon>Littorinimorpha</taxon>
        <taxon>Littorinoidea</taxon>
        <taxon>Littorinidae</taxon>
        <taxon>Littorina</taxon>
    </lineage>
</organism>
<dbReference type="Pfam" id="PF08212">
    <property type="entry name" value="Lipocalin_2"/>
    <property type="match status" value="1"/>
</dbReference>
<evidence type="ECO:0000256" key="6">
    <source>
        <dbReference type="ARBA" id="ARBA00022729"/>
    </source>
</evidence>
<evidence type="ECO:0000313" key="13">
    <source>
        <dbReference type="Proteomes" id="UP001374579"/>
    </source>
</evidence>
<comment type="caution">
    <text evidence="12">The sequence shown here is derived from an EMBL/GenBank/DDBJ whole genome shotgun (WGS) entry which is preliminary data.</text>
</comment>
<dbReference type="SUPFAM" id="SSF50814">
    <property type="entry name" value="Lipocalins"/>
    <property type="match status" value="1"/>
</dbReference>
<dbReference type="Gene3D" id="2.40.128.20">
    <property type="match status" value="1"/>
</dbReference>
<dbReference type="AlphaFoldDB" id="A0AAN9BRH0"/>
<keyword evidence="13" id="KW-1185">Reference proteome</keyword>
<name>A0AAN9BRH0_9CAEN</name>
<comment type="similarity">
    <text evidence="2 10">Belongs to the calycin superfamily. Lipocalin family.</text>
</comment>
<dbReference type="GO" id="GO:0008289">
    <property type="term" value="F:lipid binding"/>
    <property type="evidence" value="ECO:0007669"/>
    <property type="project" value="UniProtKB-KW"/>
</dbReference>
<dbReference type="InterPro" id="IPR000566">
    <property type="entry name" value="Lipocln_cytosolic_FA-bd_dom"/>
</dbReference>
<protein>
    <recommendedName>
        <fullName evidence="3">Apolipoprotein D</fullName>
    </recommendedName>
</protein>
<feature type="chain" id="PRO_5042674855" description="Apolipoprotein D" evidence="10">
    <location>
        <begin position="24"/>
        <end position="221"/>
    </location>
</feature>
<dbReference type="PRINTS" id="PR01273">
    <property type="entry name" value="INVTBRTCOLOR"/>
</dbReference>
<evidence type="ECO:0000256" key="4">
    <source>
        <dbReference type="ARBA" id="ARBA00022448"/>
    </source>
</evidence>
<dbReference type="InterPro" id="IPR022271">
    <property type="entry name" value="Lipocalin_ApoD"/>
</dbReference>
<dbReference type="EMBL" id="JBAMIC010000004">
    <property type="protein sequence ID" value="KAK7108370.1"/>
    <property type="molecule type" value="Genomic_DNA"/>
</dbReference>
<keyword evidence="7" id="KW-0446">Lipid-binding</keyword>
<reference evidence="12 13" key="1">
    <citation type="submission" date="2024-02" db="EMBL/GenBank/DDBJ databases">
        <title>Chromosome-scale genome assembly of the rough periwinkle Littorina saxatilis.</title>
        <authorList>
            <person name="De Jode A."/>
            <person name="Faria R."/>
            <person name="Formenti G."/>
            <person name="Sims Y."/>
            <person name="Smith T.P."/>
            <person name="Tracey A."/>
            <person name="Wood J.M.D."/>
            <person name="Zagrodzka Z.B."/>
            <person name="Johannesson K."/>
            <person name="Butlin R.K."/>
            <person name="Leder E.H."/>
        </authorList>
    </citation>
    <scope>NUCLEOTIDE SEQUENCE [LARGE SCALE GENOMIC DNA]</scope>
    <source>
        <strain evidence="12">Snail1</strain>
        <tissue evidence="12">Muscle</tissue>
    </source>
</reference>
<evidence type="ECO:0000256" key="10">
    <source>
        <dbReference type="PIRNR" id="PIRNR036893"/>
    </source>
</evidence>
<evidence type="ECO:0000259" key="11">
    <source>
        <dbReference type="Pfam" id="PF08212"/>
    </source>
</evidence>
<evidence type="ECO:0000256" key="9">
    <source>
        <dbReference type="ARBA" id="ARBA00023180"/>
    </source>
</evidence>
<dbReference type="Proteomes" id="UP001374579">
    <property type="component" value="Unassembled WGS sequence"/>
</dbReference>
<keyword evidence="9" id="KW-0325">Glycoprotein</keyword>
<evidence type="ECO:0000256" key="7">
    <source>
        <dbReference type="ARBA" id="ARBA00023121"/>
    </source>
</evidence>
<dbReference type="InterPro" id="IPR003057">
    <property type="entry name" value="Invtbrt_color"/>
</dbReference>
<keyword evidence="6 10" id="KW-0732">Signal</keyword>
<evidence type="ECO:0000256" key="2">
    <source>
        <dbReference type="ARBA" id="ARBA00006889"/>
    </source>
</evidence>
<keyword evidence="4" id="KW-0813">Transport</keyword>
<dbReference type="GO" id="GO:0000302">
    <property type="term" value="P:response to reactive oxygen species"/>
    <property type="evidence" value="ECO:0007669"/>
    <property type="project" value="TreeGrafter"/>
</dbReference>